<organism evidence="1 2">
    <name type="scientific">Melipona bicolor</name>
    <dbReference type="NCBI Taxonomy" id="60889"/>
    <lineage>
        <taxon>Eukaryota</taxon>
        <taxon>Metazoa</taxon>
        <taxon>Ecdysozoa</taxon>
        <taxon>Arthropoda</taxon>
        <taxon>Hexapoda</taxon>
        <taxon>Insecta</taxon>
        <taxon>Pterygota</taxon>
        <taxon>Neoptera</taxon>
        <taxon>Endopterygota</taxon>
        <taxon>Hymenoptera</taxon>
        <taxon>Apocrita</taxon>
        <taxon>Aculeata</taxon>
        <taxon>Apoidea</taxon>
        <taxon>Anthophila</taxon>
        <taxon>Apidae</taxon>
        <taxon>Melipona</taxon>
    </lineage>
</organism>
<dbReference type="EMBL" id="JAHYIQ010000009">
    <property type="protein sequence ID" value="KAK1128976.1"/>
    <property type="molecule type" value="Genomic_DNA"/>
</dbReference>
<accession>A0AA40G0V0</accession>
<sequence length="113" mass="12968">MTRQERVHPIQRNTRRSPWIVTPRSEQVELRRVWHGEADEQKVRIEIRKRWRLNEASYTRDGNKITRGRESGVTNEAIVTAETRCCQPICIPPRMSLSGGLASGHVLASVLPV</sequence>
<evidence type="ECO:0000313" key="1">
    <source>
        <dbReference type="EMBL" id="KAK1128976.1"/>
    </source>
</evidence>
<dbReference type="AlphaFoldDB" id="A0AA40G0V0"/>
<proteinExistence type="predicted"/>
<reference evidence="1" key="1">
    <citation type="submission" date="2021-10" db="EMBL/GenBank/DDBJ databases">
        <title>Melipona bicolor Genome sequencing and assembly.</title>
        <authorList>
            <person name="Araujo N.S."/>
            <person name="Arias M.C."/>
        </authorList>
    </citation>
    <scope>NUCLEOTIDE SEQUENCE</scope>
    <source>
        <strain evidence="1">USP_2M_L1-L4_2017</strain>
        <tissue evidence="1">Whole body</tissue>
    </source>
</reference>
<dbReference type="Proteomes" id="UP001177670">
    <property type="component" value="Unassembled WGS sequence"/>
</dbReference>
<evidence type="ECO:0000313" key="2">
    <source>
        <dbReference type="Proteomes" id="UP001177670"/>
    </source>
</evidence>
<name>A0AA40G0V0_9HYME</name>
<comment type="caution">
    <text evidence="1">The sequence shown here is derived from an EMBL/GenBank/DDBJ whole genome shotgun (WGS) entry which is preliminary data.</text>
</comment>
<keyword evidence="2" id="KW-1185">Reference proteome</keyword>
<gene>
    <name evidence="1" type="ORF">K0M31_020112</name>
</gene>
<protein>
    <submittedName>
        <fullName evidence="1">Uncharacterized protein</fullName>
    </submittedName>
</protein>